<gene>
    <name evidence="2" type="ORF">GZH47_28760</name>
</gene>
<reference evidence="2 3" key="1">
    <citation type="submission" date="2020-02" db="EMBL/GenBank/DDBJ databases">
        <title>Paenibacillus sp. nov., isolated from rhizosphere soil of tomato.</title>
        <authorList>
            <person name="Weon H.-Y."/>
            <person name="Lee S.A."/>
        </authorList>
    </citation>
    <scope>NUCLEOTIDE SEQUENCE [LARGE SCALE GENOMIC DNA]</scope>
    <source>
        <strain evidence="2 3">14171R-81</strain>
    </source>
</reference>
<dbReference type="Pfam" id="PF08241">
    <property type="entry name" value="Methyltransf_11"/>
    <property type="match status" value="1"/>
</dbReference>
<dbReference type="PANTHER" id="PTHR42912">
    <property type="entry name" value="METHYLTRANSFERASE"/>
    <property type="match status" value="1"/>
</dbReference>
<dbReference type="RefSeq" id="WP_162644405.1">
    <property type="nucleotide sequence ID" value="NZ_CP048286.1"/>
</dbReference>
<dbReference type="InterPro" id="IPR013216">
    <property type="entry name" value="Methyltransf_11"/>
</dbReference>
<dbReference type="InterPro" id="IPR050508">
    <property type="entry name" value="Methyltransf_Superfamily"/>
</dbReference>
<dbReference type="GO" id="GO:0032259">
    <property type="term" value="P:methylation"/>
    <property type="evidence" value="ECO:0007669"/>
    <property type="project" value="UniProtKB-KW"/>
</dbReference>
<dbReference type="SUPFAM" id="SSF53335">
    <property type="entry name" value="S-adenosyl-L-methionine-dependent methyltransferases"/>
    <property type="match status" value="1"/>
</dbReference>
<evidence type="ECO:0000313" key="3">
    <source>
        <dbReference type="Proteomes" id="UP000479114"/>
    </source>
</evidence>
<name>A0A6C0PC99_9BACL</name>
<dbReference type="CDD" id="cd02440">
    <property type="entry name" value="AdoMet_MTases"/>
    <property type="match status" value="1"/>
</dbReference>
<keyword evidence="2" id="KW-0489">Methyltransferase</keyword>
<dbReference type="AlphaFoldDB" id="A0A6C0PC99"/>
<dbReference type="EMBL" id="CP048286">
    <property type="protein sequence ID" value="QHW34392.1"/>
    <property type="molecule type" value="Genomic_DNA"/>
</dbReference>
<sequence length="232" mass="25782">MQEHEVIYQSETETYDRLIANEDREGNVLRAIRTIVPNLAQVDAADIGSGTGKIARRLASQVKSIVMTDASKAMLAVAEKHLKAGGSANWRMEQGMNENLPLADHAVDLLTAGWTICYSTSSNIPNWEDNLQRIQQEIARVVKPGGSAVIFENFGTGSSVPDPPDFLTAYYAKLELQYGFAHTVIQTDFEFESVEEAAALTDFFFGSELSQEVLRTQVTRVPGFTGVWWKRY</sequence>
<dbReference type="InterPro" id="IPR029063">
    <property type="entry name" value="SAM-dependent_MTases_sf"/>
</dbReference>
<proteinExistence type="predicted"/>
<accession>A0A6C0PC99</accession>
<organism evidence="2 3">
    <name type="scientific">Paenibacillus rhizovicinus</name>
    <dbReference type="NCBI Taxonomy" id="2704463"/>
    <lineage>
        <taxon>Bacteria</taxon>
        <taxon>Bacillati</taxon>
        <taxon>Bacillota</taxon>
        <taxon>Bacilli</taxon>
        <taxon>Bacillales</taxon>
        <taxon>Paenibacillaceae</taxon>
        <taxon>Paenibacillus</taxon>
    </lineage>
</organism>
<keyword evidence="3" id="KW-1185">Reference proteome</keyword>
<feature type="domain" description="Methyltransferase type 11" evidence="1">
    <location>
        <begin position="46"/>
        <end position="150"/>
    </location>
</feature>
<evidence type="ECO:0000259" key="1">
    <source>
        <dbReference type="Pfam" id="PF08241"/>
    </source>
</evidence>
<protein>
    <submittedName>
        <fullName evidence="2">Class I SAM-dependent methyltransferase</fullName>
    </submittedName>
</protein>
<evidence type="ECO:0000313" key="2">
    <source>
        <dbReference type="EMBL" id="QHW34392.1"/>
    </source>
</evidence>
<dbReference type="KEGG" id="prz:GZH47_28760"/>
<keyword evidence="2" id="KW-0808">Transferase</keyword>
<dbReference type="GO" id="GO:0008757">
    <property type="term" value="F:S-adenosylmethionine-dependent methyltransferase activity"/>
    <property type="evidence" value="ECO:0007669"/>
    <property type="project" value="InterPro"/>
</dbReference>
<dbReference type="Gene3D" id="3.40.50.150">
    <property type="entry name" value="Vaccinia Virus protein VP39"/>
    <property type="match status" value="1"/>
</dbReference>
<dbReference type="Proteomes" id="UP000479114">
    <property type="component" value="Chromosome"/>
</dbReference>